<keyword evidence="1" id="KW-0812">Transmembrane</keyword>
<dbReference type="AlphaFoldDB" id="M5PZE3"/>
<gene>
    <name evidence="3" type="ORF">PCS_03479</name>
</gene>
<evidence type="ECO:0000256" key="1">
    <source>
        <dbReference type="SAM" id="Phobius"/>
    </source>
</evidence>
<evidence type="ECO:0000313" key="4">
    <source>
        <dbReference type="Proteomes" id="UP000011922"/>
    </source>
</evidence>
<comment type="caution">
    <text evidence="3">The sequence shown here is derived from an EMBL/GenBank/DDBJ whole genome shotgun (WGS) entry which is preliminary data.</text>
</comment>
<keyword evidence="1" id="KW-0472">Membrane</keyword>
<dbReference type="RefSeq" id="WP_005989554.1">
    <property type="nucleotide sequence ID" value="NZ_AOSV01000039.1"/>
</dbReference>
<proteinExistence type="predicted"/>
<protein>
    <submittedName>
        <fullName evidence="3">TadE-like protein</fullName>
    </submittedName>
</protein>
<evidence type="ECO:0000313" key="3">
    <source>
        <dbReference type="EMBL" id="EMG35786.1"/>
    </source>
</evidence>
<dbReference type="Pfam" id="PF07811">
    <property type="entry name" value="TadE"/>
    <property type="match status" value="1"/>
</dbReference>
<accession>M5PZE3</accession>
<dbReference type="InterPro" id="IPR012495">
    <property type="entry name" value="TadE-like_dom"/>
</dbReference>
<feature type="transmembrane region" description="Helical" evidence="1">
    <location>
        <begin position="21"/>
        <end position="42"/>
    </location>
</feature>
<reference evidence="3 4" key="1">
    <citation type="journal article" date="2013" name="Genome Announc.">
        <title>Draft Genome Sequence for Desulfovibrio africanus Strain PCS.</title>
        <authorList>
            <person name="Brown S.D."/>
            <person name="Utturkar S.M."/>
            <person name="Arkin A.P."/>
            <person name="Deutschbauer A.M."/>
            <person name="Elias D.A."/>
            <person name="Hazen T.C."/>
            <person name="Chakraborty R."/>
        </authorList>
    </citation>
    <scope>NUCLEOTIDE SEQUENCE [LARGE SCALE GENOMIC DNA]</scope>
    <source>
        <strain evidence="3 4">PCS</strain>
    </source>
</reference>
<evidence type="ECO:0000259" key="2">
    <source>
        <dbReference type="Pfam" id="PF07811"/>
    </source>
</evidence>
<keyword evidence="1" id="KW-1133">Transmembrane helix</keyword>
<dbReference type="EMBL" id="AOSV01000039">
    <property type="protein sequence ID" value="EMG35786.1"/>
    <property type="molecule type" value="Genomic_DNA"/>
</dbReference>
<name>M5PZE3_DESAF</name>
<sequence length="186" mass="20230">MHNQMRISEDNSKGHKVIPRSLVLLREMTFILPLFLVVYWGALEGGNMMLTWMTLQTAAREGAMTALQHTDGTDSERLARITDVVSNKASWLKAGASVVRVSREPGAAAEGSLQERDPDRAGEKILVHIEMAYKPLTPLLANMWSGIALSGKAAALLKGQGQSASFASEPGGEARQENPWSAILLY</sequence>
<dbReference type="Proteomes" id="UP000011922">
    <property type="component" value="Unassembled WGS sequence"/>
</dbReference>
<dbReference type="PATRIC" id="fig|1262666.3.peg.3541"/>
<feature type="domain" description="TadE-like" evidence="2">
    <location>
        <begin position="27"/>
        <end position="63"/>
    </location>
</feature>
<organism evidence="3 4">
    <name type="scientific">Desulfocurvibacter africanus PCS</name>
    <dbReference type="NCBI Taxonomy" id="1262666"/>
    <lineage>
        <taxon>Bacteria</taxon>
        <taxon>Pseudomonadati</taxon>
        <taxon>Thermodesulfobacteriota</taxon>
        <taxon>Desulfovibrionia</taxon>
        <taxon>Desulfovibrionales</taxon>
        <taxon>Desulfovibrionaceae</taxon>
        <taxon>Desulfocurvibacter</taxon>
    </lineage>
</organism>